<feature type="region of interest" description="Disordered" evidence="1">
    <location>
        <begin position="368"/>
        <end position="395"/>
    </location>
</feature>
<sequence>MNTNASLLVNSGSGASQVVAVSSGKPIKIKIQPGNKYLLKNKDDNYAPENVTLQRNGDDLYVILEGDSSPAIVIEDYYVSGDNTPLLGMAEDGQVYAYVITDGSALGDGYLFNDGSFAPAALGGMPMGDGAYLFENTENNDFGLLALWPWFLGAAVIGGIVGNAIYEHNKDDGSSPGPTPASVPTLSGATDATGDITGPISYGSTTDETKPTIFGTGDAGNIITIYDNGKVIGSAVVGADGNWSFTPETALSEGAHKIIITQTNPEGQISSPSDDFIFVVDTVAPNKPMFEALDDVGAIQGPIANGATTDDARPEFTGKGETGSTITIYIDGKEAGKTTVGSDGTWSWTPTADLADGHYQVTVTETDTAGNTSETSPTFDFNVDTTAPDKPPRMEAYDDVGDKTGLIENGDITDDAQPELKGWGEAGNTVIIYDNDKEIGRVTVGEDGTWSWTPETALTDGSHSITYTQTDKAGNVSEPSDSRDFTLDTTGVNPPDAITIMDNTGAITGPINSGDKTDETKPEFSGKGTPGGIITIYDNDEPIGSVVVGEDGNWSLIPDVALEEGSHSITTTETSKSGNESDPSAPIDFVVDTTPPSKPEIGGVTDNTGDKTGPINTGEPTDETQPEFNGEGEPGSTIVIKDKDGEIIGSTIVDEDGKWTVKPEQPLEEGSNELVIVEIDEAGNESDPSDPFEVVVDTTPPSKPEIGGVTDNTGDKTGPINTGEPTDETQPEFSGEGEPGSTITLKDEDGNVLGTTVVDEDGKWTVKPEQPLEEGSNNLVITETDTAGNESDPSDPFEVVVDTTPPTKPEIGGVTDNTGDKTGPINTGEPTDETQPEFSGEGEPGSTIVIKDKDGEIIGSSVVDEDGKWTVKPEQPLEEGSNELVIVEIDEAGNESDPSDPFEVVVDTTPPTKPEIGGVTDNTGDKTGPITSGEPTDETQPEFNGEGEPGSTIVIKDKDGEIIGSSIVDEDGKWTVKPEQPLEEGSNELVIVEIDEAGNESDPSDPFEVVVDTTPPTKPEIGGVTDNTGNVTGPITSGEPTDETQPEFSGEGEPGSTITLKDEDGNVLGTATVDEDGKWTVKPEQPLEEGSNSLVITETDTAGNESDPSDPFEVVVDTTAPEKPTIGGVTDNTGDVTGPITSGEPTDETQPEFNGEGEPGSTIVIKDKDGEIIGSSIVDEDGKWTVKPEQPLGEGSNELVIVEIDEAGNESDPSDPFEVVVDTTPPTKPEIGGVTDNTGNVTGPITSGEPTDEKQPEFSGEGEPGSTITLKDEDGNVLGTAVVDEDGKWTVTPEQPLEEGSNSLVITETDTAGNESDPSDPFEVVVDTIAPEKPTIGGVTDNTGSITGPINSGDVTDETRPEFSGEGEPGSTITLKDEDGNVLGTATVDEDGKWTVQPEQPLGEGEHSLVVTETDKAGNESDPSDPIDFEVDTTAPAKPELGSVIDNEGDITGAIKPGDETDDKTPTFTGEGEPGNIITVKDGENVIGTAIVDENGAWSFTPEEDLVDGPHSITVTETDKAGNESDPSDSFDFVVDTTPPNPANLSITGVMDNYGEITGNITNGGATDDSRPVISGTGTTGDTIILYVNDGTGNHEIGRGTVGSDGKWSIQPETPLLPGSNQFTAVEMDPAGNKTDPSNQYTVTLDVSRPSEPVIVNVLDNAGDIVGPLQKGDVTDDNQPTITGTAEAGYTIRIYDGATLLGTATADSKGVWTFIPDTALADGKHNITATATSPVGQTSDKTGIFNFEVDTKAPDAVENLVVTDNVGDYQGPLSNGDTTDDNTPTFSGKAEPGSTVTIYDDGKVLGTAKVDGEGKWTFTPDSALTDGDHNFTTTVTDKAGNVNPNGPGLSLTVDTSNDPVSITALIDDVGTVTGNITANGVTDDTKPEITGEGKPGATIKVYDGSTLLGETTVKANGSWSFTPSTELKEGAHSITVTMTDKAGNLTGPTAAFDFTVDTTAPNTPTIDSAFDDVGSKQGSMASGSFTDDSTPTLKGSAEKGSIVTIYDGSNVLGSVTADNITGEWSFTPSTPISEGEHKFHVTATDAAGNTSSPSADFILTTDYTGPDPANLKITGVADNYGEITGNIENGKATDDSRPTIQGTGTAGDTIIVYAEDATGNHVIGSTTVGTDGKWSLQPESPLLPGENKFTAVEIDPVGNFTDPSAEYVVTLDMSRPTEPVIVNVLDNVGEITGALQKGDVTDDTKPVITGTSEAGYLVRIYDGANLIGSATADSKGVWTFEPTTALAEGKHNITATATSPLGQTSNPTGIFNFEVDTKAPNSVENLQVFDNVGDKQGYILDGDTTDDATPTFSGKAEPGSTVTIYDNGDAIGTATVDSNGNWSFTPDSNLPDGEHTFTTTVTDKAGNTNTDGPSLTITIDTTDVVVSISALIDDVGAKQGNIAPNGVTDDTQPEITGEGKAGSTVTVYDGSVKLGETTVKADGTWSFTPSTPLKEGSHSITVIAKDQAGNTSDRTSAFEFTVDTTAPNQPTIESAQDDVGSKQGTLYNNDKTDDSTPTLTGTAEKGSVVNIYDNGALLGSTVADSTTGKWTFTPSTPVPEGENKFHVTATDAAGNTSSPSADFILTTDYTRPDLESLKITEVIDNVGKVTGNIESGKETDDNRPTIKGEGTAGDTIFVYVKDDLGDRLLGSTTVGDDGKWSLRPDTVLNTGKNEFTAVEMDPVGNQVGPSAGYEIVLAGNPPQPPTIDRVEDNVGPTTGALQKGDVTDDATPTLKGTAVANGTVTIYNNGNVLGTAKVDDKGNWSFTPEPALKDGTYNITADATNTIGQVSDKTGIFDFTVDTTPPGAVENLLISDNEGAYQGPLKDGDTTDDSTPTFSGKAEAGSTVSVYNDGNLLGTAKVGTDGNWSFTPSSPLPDGDYKFTTTVTDKAGNTGDATPVVNITVDTTGVEVRLDKLVDNVGDITGDITPNGVTDDTRPEIVGTGKPGSIIKVYDGTTLLGSTTVNADKSWSFTPSTDLGQGSHSITVTATDLSGNTTDPTSAFEFTVDTLAPNQPTIESAKDDVGAIQGTLTNGAATDDPTPTLTGKAEKGSIVKVYDGGALLGSVVADDITGQWTFTPTSPLVEGEHKFHVTSTDKAGNVSLPSADFVLTMDFTGPDPDALKITEVIDNVGTITGNVESGKETDDNRPTIKGEGTAGDTIFVYVKDDMGDRLLGSTTVGGDGKWSLRPDVVLNTGKNELTAVEMDPVGNKVGPSDAYEILLAGNPPQPPTIDRVEDNVGPTTGALQKGDVTDDATPTLKGTAVANGTVTIYNNGNVLGTAKVDDKGNWSFTPEPALKDGTYNITADATNTVGQVSDKTGVFDFTVDTTPPGAVENLLISDNEGAYQGPLKDGDVTDDSTPTFSGKAEAGSTVSIYNDGNLLGTAKVGTDGNWSFTPSSPLPDGDYKFTTTVTDKAGNTGDATPVVNITVDTSGVEVRLDKLVDNVGDITGDITPNGVTDDTRPEIVGTGKPGSIIKIYDGATLLGSTTVNADKSWSFTPTTDLGQGSHSITVTATDLSGNTTDPTSAFVFTIDTVAPTQPTIESAKDDVGAIQGTLTNGAATDDPTPTLTGKAEKGSIVKVYDDGALLGSVVADDITGQWTFTPTSPLVEGEHKFHVTSTDKAGNVSLPSADFVLTMDFTGPDPDKLKITGVDDQVGTITGNVAHGDPTDDNRPTIQGEGTAGDTIFVYVKDDMGDRLLGSTTVGGDGKWALRPDTALSTGKNEFTAVEMDPVGNKAGPSAGYEILLAGNPPQPPTIDRVEDNVGPTSGALQKGDVTDDATPTLKGTAVANGTVTIYNNGNVLGTAKVDDKGNWSFTPEPALKDGTYNITADATNTVGQVSDKTGVFDFTVDTTPPGAVENLLISDNEGAYQGPLKDGDVTDDSTPTFSGKAEAGSTVSVYNDGNLLGTAKVGTDGNWSFTPSSPLPDGDYKFTTTVTDKAGNTGDATPVVNITVDTSGVEVRLDKLVDNVGDITGDITPNGVTDDVRPEIVGTGKPGSIIKVYDGATLLGSTTVNADKSWSFTPTTDLAQGSHSITVTATDLSGNTTNPTSAFEFTVDTTAPNAPTIESAKDDVGAIQGTLTNGAATDDPTPTLTGKAEKGSTVKVYDGSTLLGSVVADETTGQWTFTPTSPLVEGEHKFHVTATDKAGNVSLPSADFVLNMDFTGPDPDKLKITGVDDQVGSVTGNVANGDPTDDNRPTISGTGTAGDIIFVYVKDDMGDRLLGSTTVGSDDKWSLRPDTALSTGKNEFTAVEMDPVGNKAGPSDAYEILLAGTPPQPPTIDRVEDNVGPTTGALQKGDVTDDATPTLKGTAVANGTVTIYNNGNVLGTAKVDDKGNWSFTPEPALKDGTYNITADATNTIGQTSDKTGIFDFTVDTTPPGAVENLLISDNEGAYQGPLKDGDVTDDSTPTFSGKAEAGSTVSVYNDGNLLGTAKVGSDGNWSFTPSSPLPDGDYKFTTTVTDKAGNTGDATPVVNITVDTSGVEVRLDKLVDNVGDITGDITPNGVTDDTRPEIVGTGKPGSIIKIYDGATLLGSTTVNADKSWSFTPTTDLGQGSHSITVTATDLSGNTTNPTSAFEFTIDTVAPTQPTIESAKDDVGAIQGTLTNGMATDDPTPTLTGKAEKGSIVKVYDGGALLGSVVADETTGQWTFTPTSPLVEGEHKFHVTSTDKAGNVSLPSADFVLNMDFTGPDPDKLKITGVDDQVGAVTGNVAHGDPTDDNRPTISGTGTAGDIIFVYVKDDMGDRLLGSTTVGSDDKWSLRPDTALSTGKNEFTAVEMDPVGNKAGPSDAYEILLAGNPPQPPTIDRVEDNVGPYTDPLQKGGVTDDNTPTLKGTAVANGTVTIYNDGNVLGTAKVDDKGNWSFTPEPALADGKYNITADATNTVGQTSDKTGVFDFTVDTTPPGAVENLLISDNEGAYQGPLKDGDVTDDSTPTFSGKAEAGSTVSVYNDGNLLGTAKVGTDGNWSFTPSSPLPDGDYKFTTTVTDKAGNTGDATPVVNITVDTKGVEVRLDKLVDNVGDITGDITPNGVTDDTRPEIVGTGKPGSIIKVYDGSTLLGSTTVNADKSWSFTPTTDLGQGSHSITVTATDLSGNTTDPTSAFVFTIDTVAPTQPTIESAEDDVGSVQGTLTNGMATDDPTPTLTGKAEKGSTVKVYDGETLLGSVVADETTGQWTFTPTSPLVEGEHKFHVTSTDKAGNVSLPSADFVLEMDFTGPDIDKLKITGVDDQVGSVTGNVDSGDFTDDSRPTISGTGTAGDTIYIHVSHESGADVLLGTAKVNDQGTWTFRPENALAEGNNKFTAYERDPVGNEVGPSNDYTVILDGTPMVIPTLDKVIDDVGTITGELKSGDVTDDTKPTFEGSASAGSTIHVYDGTTLLGTAKADASGKWTFEPPTALKDGTHDITFTATSPIGQVSDPSDVFVIEVDTKVPAPVESLMITDNVGDYQGELKDGDTTDDATPTFSGQAEAGSIVTIYNDGVAIGSAKVTEGGTWTFTPEADLPDGDYKFTTTVTDKAGNKGDPTPVVNITIDTSTLAVQIDKLIDDVGAITGDILPNGFTDDLRPEIVGIGSKPGSIVTVYIDGVNQGTTTVKADGSWSYTPATDLGQGEHKVTVTAKDSSGNVTEMSPEFIFTIDNIAPTLPTIDKAVDNFGDVTGDMNSGAFTDDNTPTLHGTGEKGSLITIYDENDKALGSVLVNDQGKWSYELPEQAEGRHDYYVISSDKAGNASAPSADFILNIDHTPPVAAVAIEGYHDDVGTNKGLILGSGTFTDDTSPVLKGTWSGDLDSTDVIQVYQNGVLLGIAIVDMANRSWTFAVTGLVNATTYNFTAVAVDNAGNKATVSPDFLLTIDLDPPTQTVAIINYTDDVGLAQGDFNTGTTTDDRTPTLNGTISSALEAGDEVRIYDVATNTLLGTATVHADNTWSFDPSALKDDMTYTFRAVVADSAGNEGKVSNNFVISIDLTVVINVQDTLDTTPIITGSTGFDILPGEYLEITVNGKTYSSQDGGVVIDFRNNTWYVQIPDSDALPVGKYDVKAVLFDSYGASITTDDTQNEITISATPVVTVGAGGGDPNQKATAVTLGENGVWRIHSNQSMLESKATSSSTLGDFSTTKLVSNTGTGYDAQNYVQNATFMDYNRDGLMDLFAIDSNYNDGQQMFFYNGSTYVAYQVGANTNTAQSGDFAGDAGTDGSANTWSWYGGIIAIDKDGDGYVDMVNGDQTPNDSAIRGGYGSQIVLNNDGTITGMSKDGTFATDYAANSSHQPIGLDQSQPDMELSGVDINNDGIVDFVMHSQNIVADGSRIDKDGATNSSAARSTDNGRLVVVNGTNNGNWKVTQIVEHVFQRGTDDDPGIGNGVAMTWADFNGDGMMDLFMGRGSASTTASAGASGSNAAQHASRIYFNDGTGKLVFDDPNNDGIGNPTAAGMYTFNDTLAGGASLALDWNHDGKMDVIELPGMGNTGGMSNAAASGPVNLYTNTSTGGVVSFNTSNLLTQVGKTTIGGTSTSQQVTGAIAIDIDWDGDRDLLVFTNGGVTTYIENKNQVEYGTAIHLRILDAGGINSLYGNTVQLIDEATGQVVSTQIINPQSGNQTNDSTAIVDFYNLDASKSYSAVILRSEKGAVANVGGVAKVGETTVQNVNKAWAGLKAEEANHAYVLTTESETNVANASIDGGTNKTGIVGTGYNDTFFATQGNDLYNGGGGTTSISGVKSWSDTGGLDIVDYKLAGNTPLVIDLSKTAMQSTGFGKAQFVNIEGLAGGGGNDIFTGNNQNNYFDGRGGNDTFYLGAAGQDTLMYKSLNASANDGGNGHDTVYGFFVGTMEATPNADIIDVSDLLVGYQADADGAAHYINGVATIDAGDRIAQYLSVSYSGNDTILSIDRDGDGGAYGATELVTLKDTKATLEELLANHQIVIDDEGHGAAVTAAIESASAKSLAAITQIFTAGDDILFATEHEDILLGGQGNDTFIGIGKGDQVSGGEGNDIIKIISTDFASISGDEGIDTLILDMSGELLDLSALKDKLSSVEIFDMGNGGNTMNVSLEDVLRLGSEELAINSGNKAIIVNGEAGSTLQLEGNDSQWTMSQSDYQYQGNTYNVWTSGTSGIEVLVENTVNPVIL</sequence>
<feature type="region of interest" description="Disordered" evidence="1">
    <location>
        <begin position="1333"/>
        <end position="1381"/>
    </location>
</feature>
<feature type="region of interest" description="Disordered" evidence="1">
    <location>
        <begin position="1120"/>
        <end position="1303"/>
    </location>
</feature>
<evidence type="ECO:0000313" key="6">
    <source>
        <dbReference type="Proteomes" id="UP001296969"/>
    </source>
</evidence>
<feature type="domain" description="Bacterial Ig-like" evidence="2">
    <location>
        <begin position="2188"/>
        <end position="2277"/>
    </location>
</feature>
<proteinExistence type="predicted"/>
<feature type="domain" description="Bacterial Ig-like" evidence="2">
    <location>
        <begin position="5450"/>
        <end position="5538"/>
    </location>
</feature>
<feature type="domain" description="Bacterial Ig-like" evidence="2">
    <location>
        <begin position="1869"/>
        <end position="1958"/>
    </location>
</feature>
<feature type="domain" description="Bacterial Ig-like" evidence="2">
    <location>
        <begin position="192"/>
        <end position="282"/>
    </location>
</feature>
<feature type="domain" description="Bacterial Ig-like" evidence="2">
    <location>
        <begin position="1132"/>
        <end position="1223"/>
    </location>
</feature>
<comment type="caution">
    <text evidence="4">The sequence shown here is derived from an EMBL/GenBank/DDBJ whole genome shotgun (WGS) entry which is preliminary data.</text>
</comment>
<dbReference type="Pfam" id="PF19077">
    <property type="entry name" value="Big_13"/>
    <property type="match status" value="54"/>
</dbReference>
<feature type="domain" description="Bacterial Ig-like" evidence="2">
    <location>
        <begin position="3653"/>
        <end position="3742"/>
    </location>
</feature>
<dbReference type="NCBIfam" id="NF033510">
    <property type="entry name" value="Ca_tandemer"/>
    <property type="match status" value="53"/>
</dbReference>
<feature type="domain" description="Bacterial Ig-like" evidence="2">
    <location>
        <begin position="306"/>
        <end position="385"/>
    </location>
</feature>
<feature type="domain" description="Bacterial Ig-like" evidence="2">
    <location>
        <begin position="1028"/>
        <end position="1118"/>
    </location>
</feature>
<feature type="domain" description="Bacterial Ig-like" evidence="2">
    <location>
        <begin position="1447"/>
        <end position="1537"/>
    </location>
</feature>
<feature type="domain" description="Bacterial Ig-like" evidence="2">
    <location>
        <begin position="815"/>
        <end position="908"/>
    </location>
</feature>
<feature type="domain" description="Bacterial Ig-like" evidence="2">
    <location>
        <begin position="4292"/>
        <end position="4381"/>
    </location>
</feature>
<feature type="domain" description="Bacterial Ig-like" evidence="2">
    <location>
        <begin position="3555"/>
        <end position="3640"/>
    </location>
</feature>
<feature type="domain" description="Bacterial Ig-like" evidence="2">
    <location>
        <begin position="3766"/>
        <end position="3855"/>
    </location>
</feature>
<feature type="domain" description="Bacterial Ig-like" evidence="2">
    <location>
        <begin position="2400"/>
        <end position="2484"/>
    </location>
</feature>
<feature type="domain" description="Bacterial Ig-like" evidence="2">
    <location>
        <begin position="4607"/>
        <end position="4685"/>
    </location>
</feature>
<feature type="region of interest" description="Disordered" evidence="1">
    <location>
        <begin position="510"/>
        <end position="532"/>
    </location>
</feature>
<dbReference type="InterPro" id="IPR028994">
    <property type="entry name" value="Integrin_alpha_N"/>
</dbReference>
<feature type="domain" description="Bacterial Ig-like" evidence="2">
    <location>
        <begin position="5230"/>
        <end position="5329"/>
    </location>
</feature>
<feature type="domain" description="Bacterial Ig-like" evidence="2">
    <location>
        <begin position="1554"/>
        <end position="1646"/>
    </location>
</feature>
<feature type="domain" description="Bacterial Ig-like" evidence="2">
    <location>
        <begin position="4931"/>
        <end position="5011"/>
    </location>
</feature>
<evidence type="ECO:0000313" key="4">
    <source>
        <dbReference type="EMBL" id="MBK5178456.1"/>
    </source>
</evidence>
<feature type="domain" description="Bacterial Ig-like" evidence="2">
    <location>
        <begin position="3879"/>
        <end position="3959"/>
    </location>
</feature>
<feature type="domain" description="Bacterial Ig-like" evidence="2">
    <location>
        <begin position="2714"/>
        <end position="2803"/>
    </location>
</feature>
<feature type="domain" description="Bacterial Ig-like" evidence="2">
    <location>
        <begin position="4178"/>
        <end position="4267"/>
    </location>
</feature>
<feature type="region of interest" description="Disordered" evidence="1">
    <location>
        <begin position="470"/>
        <end position="493"/>
    </location>
</feature>
<feature type="domain" description="Bacterial Ig-like" evidence="2">
    <location>
        <begin position="920"/>
        <end position="1013"/>
    </location>
</feature>
<feature type="domain" description="Bacterial Ig-like" evidence="2">
    <location>
        <begin position="5657"/>
        <end position="5745"/>
    </location>
</feature>
<feature type="compositionally biased region" description="Low complexity" evidence="1">
    <location>
        <begin position="1022"/>
        <end position="1033"/>
    </location>
</feature>
<feature type="region of interest" description="Disordered" evidence="1">
    <location>
        <begin position="565"/>
        <end position="638"/>
    </location>
</feature>
<feature type="domain" description="Bacterial Ig-like" evidence="2">
    <location>
        <begin position="2829"/>
        <end position="2907"/>
    </location>
</feature>
<feature type="compositionally biased region" description="Acidic residues" evidence="1">
    <location>
        <begin position="993"/>
        <end position="1005"/>
    </location>
</feature>
<feature type="compositionally biased region" description="Polar residues" evidence="1">
    <location>
        <begin position="1340"/>
        <end position="1354"/>
    </location>
</feature>
<feature type="compositionally biased region" description="Polar residues" evidence="1">
    <location>
        <begin position="368"/>
        <end position="385"/>
    </location>
</feature>
<organism evidence="4 5">
    <name type="scientific">Limnobaculum xujianqingii</name>
    <dbReference type="NCBI Taxonomy" id="2738837"/>
    <lineage>
        <taxon>Bacteria</taxon>
        <taxon>Pseudomonadati</taxon>
        <taxon>Pseudomonadota</taxon>
        <taxon>Gammaproteobacteria</taxon>
        <taxon>Enterobacterales</taxon>
        <taxon>Budviciaceae</taxon>
        <taxon>Limnobaculum</taxon>
    </lineage>
</organism>
<feature type="domain" description="Bacterial Ig-like" evidence="2">
    <location>
        <begin position="4499"/>
        <end position="4588"/>
    </location>
</feature>
<reference evidence="4 6" key="1">
    <citation type="submission" date="2020-11" db="EMBL/GenBank/DDBJ databases">
        <title>Insectihabitans protaetiae gen. nov. sp. nov. and Insectihabitans allomyrinae sp. nov., isolated from larvae of Protaetia brevitarsis seulensis and Allomyrina dichotoma, respectively.</title>
        <authorList>
            <person name="Lee S.D."/>
            <person name="Byeon Y.-S."/>
            <person name="Kim S.-M."/>
            <person name="Yang H.L."/>
            <person name="Kim I.S."/>
        </authorList>
    </citation>
    <scope>NUCLEOTIDE SEQUENCE</scope>
    <source>
        <strain evidence="4">CWB-B4</strain>
        <strain evidence="3 6">CWB-B43</strain>
    </source>
</reference>
<feature type="domain" description="Bacterial Ig-like" evidence="2">
    <location>
        <begin position="3029"/>
        <end position="3114"/>
    </location>
</feature>
<feature type="domain" description="Bacterial Ig-like" evidence="2">
    <location>
        <begin position="4081"/>
        <end position="4159"/>
    </location>
</feature>
<dbReference type="Gene3D" id="2.60.40.10">
    <property type="entry name" value="Immunoglobulins"/>
    <property type="match status" value="20"/>
</dbReference>
<feature type="domain" description="Bacterial Ig-like" evidence="2">
    <location>
        <begin position="3240"/>
        <end position="3329"/>
    </location>
</feature>
<feature type="domain" description="Bacterial Ig-like" evidence="2">
    <location>
        <begin position="4828"/>
        <end position="4907"/>
    </location>
</feature>
<feature type="compositionally biased region" description="Polar residues" evidence="1">
    <location>
        <begin position="775"/>
        <end position="791"/>
    </location>
</feature>
<feature type="domain" description="Bacterial Ig-like" evidence="2">
    <location>
        <begin position="5553"/>
        <end position="5642"/>
    </location>
</feature>
<evidence type="ECO:0000256" key="1">
    <source>
        <dbReference type="SAM" id="MobiDB-lite"/>
    </source>
</evidence>
<feature type="domain" description="Bacterial Ig-like" evidence="2">
    <location>
        <begin position="399"/>
        <end position="489"/>
    </location>
</feature>
<feature type="compositionally biased region" description="Polar residues" evidence="1">
    <location>
        <begin position="567"/>
        <end position="582"/>
    </location>
</feature>
<feature type="domain" description="Bacterial Ig-like" evidence="2">
    <location>
        <begin position="4405"/>
        <end position="4485"/>
    </location>
</feature>
<feature type="domain" description="Bacterial Ig-like" evidence="2">
    <location>
        <begin position="605"/>
        <end position="698"/>
    </location>
</feature>
<feature type="compositionally biased region" description="Basic and acidic residues" evidence="1">
    <location>
        <begin position="515"/>
        <end position="524"/>
    </location>
</feature>
<dbReference type="InterPro" id="IPR019960">
    <property type="entry name" value="T1SS_VCA0849"/>
</dbReference>
<feature type="domain" description="Bacterial Ig-like" evidence="2">
    <location>
        <begin position="1238"/>
        <end position="1328"/>
    </location>
</feature>
<feature type="domain" description="Bacterial Ig-like" evidence="2">
    <location>
        <begin position="3131"/>
        <end position="3213"/>
    </location>
</feature>
<feature type="domain" description="Bacterial Ig-like" evidence="2">
    <location>
        <begin position="1771"/>
        <end position="1855"/>
    </location>
</feature>
<feature type="compositionally biased region" description="Low complexity" evidence="1">
    <location>
        <begin position="1232"/>
        <end position="1243"/>
    </location>
</feature>
<feature type="domain" description="Bacterial Ig-like" evidence="2">
    <location>
        <begin position="710"/>
        <end position="803"/>
    </location>
</feature>
<feature type="domain" description="Bacterial Ig-like" evidence="2">
    <location>
        <begin position="5344"/>
        <end position="5434"/>
    </location>
</feature>
<accession>A0A9D7AM69</accession>
<feature type="region of interest" description="Disordered" evidence="1">
    <location>
        <begin position="2487"/>
        <end position="2521"/>
    </location>
</feature>
<feature type="domain" description="Bacterial Ig-like" evidence="2">
    <location>
        <begin position="2605"/>
        <end position="2688"/>
    </location>
</feature>
<feature type="region of interest" description="Disordered" evidence="1">
    <location>
        <begin position="171"/>
        <end position="194"/>
    </location>
</feature>
<feature type="domain" description="Bacterial Ig-like" evidence="2">
    <location>
        <begin position="2921"/>
        <end position="3010"/>
    </location>
</feature>
<feature type="domain" description="Bacterial Ig-like" evidence="2">
    <location>
        <begin position="5878"/>
        <end position="5967"/>
    </location>
</feature>
<feature type="region of interest" description="Disordered" evidence="1">
    <location>
        <begin position="699"/>
        <end position="1093"/>
    </location>
</feature>
<name>A0A9D7AM69_9GAMM</name>
<feature type="domain" description="Bacterial Ig-like" evidence="2">
    <location>
        <begin position="3353"/>
        <end position="3433"/>
    </location>
</feature>
<feature type="domain" description="Bacterial Ig-like" evidence="2">
    <location>
        <begin position="1662"/>
        <end position="1751"/>
    </location>
</feature>
<evidence type="ECO:0000313" key="3">
    <source>
        <dbReference type="EMBL" id="MBK5075148.1"/>
    </source>
</evidence>
<feature type="region of interest" description="Disordered" evidence="1">
    <location>
        <begin position="1769"/>
        <end position="1791"/>
    </location>
</feature>
<dbReference type="EMBL" id="JADRCQ010000013">
    <property type="protein sequence ID" value="MBK5075148.1"/>
    <property type="molecule type" value="Genomic_DNA"/>
</dbReference>
<dbReference type="SUPFAM" id="SSF51120">
    <property type="entry name" value="beta-Roll"/>
    <property type="match status" value="2"/>
</dbReference>
<dbReference type="InterPro" id="IPR011049">
    <property type="entry name" value="Serralysin-like_metalloprot_C"/>
</dbReference>
<keyword evidence="6" id="KW-1185">Reference proteome</keyword>
<dbReference type="Proteomes" id="UP000807542">
    <property type="component" value="Unassembled WGS sequence"/>
</dbReference>
<feature type="region of interest" description="Disordered" evidence="1">
    <location>
        <begin position="1439"/>
        <end position="1475"/>
    </location>
</feature>
<feature type="compositionally biased region" description="Polar residues" evidence="1">
    <location>
        <begin position="2502"/>
        <end position="2521"/>
    </location>
</feature>
<feature type="domain" description="Bacterial Ig-like" evidence="2">
    <location>
        <begin position="2496"/>
        <end position="2585"/>
    </location>
</feature>
<dbReference type="RefSeq" id="WP_228399494.1">
    <property type="nucleotide sequence ID" value="NZ_JADRCP010000013.1"/>
</dbReference>
<feature type="domain" description="Bacterial Ig-like" evidence="2">
    <location>
        <begin position="4707"/>
        <end position="4793"/>
    </location>
</feature>
<feature type="domain" description="Bacterial Ig-like" evidence="2">
    <location>
        <begin position="2078"/>
        <end position="2172"/>
    </location>
</feature>
<feature type="domain" description="Bacterial Ig-like" evidence="2">
    <location>
        <begin position="5025"/>
        <end position="5114"/>
    </location>
</feature>
<dbReference type="InterPro" id="IPR044016">
    <property type="entry name" value="Big_13"/>
</dbReference>
<dbReference type="Gene3D" id="3.30.420.430">
    <property type="match status" value="29"/>
</dbReference>
<feature type="domain" description="Bacterial Ig-like" evidence="2">
    <location>
        <begin position="3447"/>
        <end position="3536"/>
    </location>
</feature>
<dbReference type="NCBIfam" id="TIGR03661">
    <property type="entry name" value="T1SS_VCA0849"/>
    <property type="match status" value="1"/>
</dbReference>
<feature type="domain" description="Bacterial Ig-like" evidence="2">
    <location>
        <begin position="5130"/>
        <end position="5211"/>
    </location>
</feature>
<feature type="compositionally biased region" description="Acidic residues" evidence="1">
    <location>
        <begin position="1203"/>
        <end position="1215"/>
    </location>
</feature>
<feature type="domain" description="Bacterial Ig-like" evidence="2">
    <location>
        <begin position="503"/>
        <end position="593"/>
    </location>
</feature>
<evidence type="ECO:0000259" key="2">
    <source>
        <dbReference type="Pfam" id="PF19077"/>
    </source>
</evidence>
<feature type="domain" description="Bacterial Ig-like" evidence="2">
    <location>
        <begin position="2303"/>
        <end position="2381"/>
    </location>
</feature>
<protein>
    <submittedName>
        <fullName evidence="4">Ig-like domain repeat protein</fullName>
    </submittedName>
</protein>
<dbReference type="InterPro" id="IPR013783">
    <property type="entry name" value="Ig-like_fold"/>
</dbReference>
<dbReference type="Proteomes" id="UP001296969">
    <property type="component" value="Unassembled WGS sequence"/>
</dbReference>
<feature type="compositionally biased region" description="Low complexity" evidence="1">
    <location>
        <begin position="1125"/>
        <end position="1138"/>
    </location>
</feature>
<dbReference type="EMBL" id="JADRCP010000013">
    <property type="protein sequence ID" value="MBK5178456.1"/>
    <property type="molecule type" value="Genomic_DNA"/>
</dbReference>
<evidence type="ECO:0000313" key="5">
    <source>
        <dbReference type="Proteomes" id="UP000807542"/>
    </source>
</evidence>
<feature type="domain" description="Bacterial Ig-like" evidence="2">
    <location>
        <begin position="1973"/>
        <end position="2059"/>
    </location>
</feature>
<dbReference type="SUPFAM" id="SSF69318">
    <property type="entry name" value="Integrin alpha N-terminal domain"/>
    <property type="match status" value="1"/>
</dbReference>
<gene>
    <name evidence="4" type="ORF">I2492_19280</name>
    <name evidence="3" type="ORF">I2493_19285</name>
</gene>
<feature type="compositionally biased region" description="Polar residues" evidence="1">
    <location>
        <begin position="1772"/>
        <end position="1786"/>
    </location>
</feature>
<feature type="domain" description="Bacterial Ig-like" evidence="2">
    <location>
        <begin position="3973"/>
        <end position="4062"/>
    </location>
</feature>
<feature type="compositionally biased region" description="Acidic residues" evidence="1">
    <location>
        <begin position="888"/>
        <end position="900"/>
    </location>
</feature>
<feature type="domain" description="Bacterial Ig-like" evidence="2">
    <location>
        <begin position="1340"/>
        <end position="1433"/>
    </location>
</feature>